<dbReference type="Pfam" id="PF01988">
    <property type="entry name" value="VIT1"/>
    <property type="match status" value="1"/>
</dbReference>
<evidence type="ECO:0000256" key="3">
    <source>
        <dbReference type="ARBA" id="ARBA00022989"/>
    </source>
</evidence>
<reference evidence="6 7" key="1">
    <citation type="journal article" date="2016" name="Nat. Commun.">
        <title>Thousands of microbial genomes shed light on interconnected biogeochemical processes in an aquifer system.</title>
        <authorList>
            <person name="Anantharaman K."/>
            <person name="Brown C.T."/>
            <person name="Hug L.A."/>
            <person name="Sharon I."/>
            <person name="Castelle C.J."/>
            <person name="Probst A.J."/>
            <person name="Thomas B.C."/>
            <person name="Singh A."/>
            <person name="Wilkins M.J."/>
            <person name="Karaoz U."/>
            <person name="Brodie E.L."/>
            <person name="Williams K.H."/>
            <person name="Hubbard S.S."/>
            <person name="Banfield J.F."/>
        </authorList>
    </citation>
    <scope>NUCLEOTIDE SEQUENCE [LARGE SCALE GENOMIC DNA]</scope>
</reference>
<name>A0A1G2PF02_9BACT</name>
<dbReference type="AlphaFoldDB" id="A0A1G2PF02"/>
<dbReference type="PANTHER" id="PTHR31851">
    <property type="entry name" value="FE(2+)/MN(2+) TRANSPORTER PCL1"/>
    <property type="match status" value="1"/>
</dbReference>
<organism evidence="6 7">
    <name type="scientific">Candidatus Terrybacteria bacterium RIFCSPHIGHO2_01_FULL_43_35</name>
    <dbReference type="NCBI Taxonomy" id="1802361"/>
    <lineage>
        <taxon>Bacteria</taxon>
        <taxon>Candidatus Terryibacteriota</taxon>
    </lineage>
</organism>
<proteinExistence type="predicted"/>
<comment type="caution">
    <text evidence="6">The sequence shown here is derived from an EMBL/GenBank/DDBJ whole genome shotgun (WGS) entry which is preliminary data.</text>
</comment>
<gene>
    <name evidence="6" type="ORF">A2828_04265</name>
</gene>
<dbReference type="GO" id="GO:0012505">
    <property type="term" value="C:endomembrane system"/>
    <property type="evidence" value="ECO:0007669"/>
    <property type="project" value="UniProtKB-SubCell"/>
</dbReference>
<accession>A0A1G2PF02</accession>
<feature type="transmembrane region" description="Helical" evidence="5">
    <location>
        <begin position="212"/>
        <end position="233"/>
    </location>
</feature>
<feature type="transmembrane region" description="Helical" evidence="5">
    <location>
        <begin position="12"/>
        <end position="36"/>
    </location>
</feature>
<feature type="transmembrane region" description="Helical" evidence="5">
    <location>
        <begin position="150"/>
        <end position="172"/>
    </location>
</feature>
<evidence type="ECO:0000313" key="6">
    <source>
        <dbReference type="EMBL" id="OHA46925.1"/>
    </source>
</evidence>
<feature type="transmembrane region" description="Helical" evidence="5">
    <location>
        <begin position="178"/>
        <end position="200"/>
    </location>
</feature>
<dbReference type="EMBL" id="MHSR01000010">
    <property type="protein sequence ID" value="OHA46925.1"/>
    <property type="molecule type" value="Genomic_DNA"/>
</dbReference>
<keyword evidence="3 5" id="KW-1133">Transmembrane helix</keyword>
<evidence type="ECO:0008006" key="8">
    <source>
        <dbReference type="Google" id="ProtNLM"/>
    </source>
</evidence>
<evidence type="ECO:0000256" key="1">
    <source>
        <dbReference type="ARBA" id="ARBA00004127"/>
    </source>
</evidence>
<dbReference type="GO" id="GO:0030026">
    <property type="term" value="P:intracellular manganese ion homeostasis"/>
    <property type="evidence" value="ECO:0007669"/>
    <property type="project" value="InterPro"/>
</dbReference>
<evidence type="ECO:0000256" key="2">
    <source>
        <dbReference type="ARBA" id="ARBA00022692"/>
    </source>
</evidence>
<evidence type="ECO:0000256" key="5">
    <source>
        <dbReference type="SAM" id="Phobius"/>
    </source>
</evidence>
<comment type="subcellular location">
    <subcellularLocation>
        <location evidence="1">Endomembrane system</location>
        <topology evidence="1">Multi-pass membrane protein</topology>
    </subcellularLocation>
</comment>
<sequence length="234" mass="24999">MFQKTAEGHGRWGGIVGDAVLGANDGIITTFAVVAGVTGANLSPAVVLIIGFANIIADGISMAFGNYLGTKSEKDFVISERKREEWEIDNKPEEEIAEIREIYSNKGFEGEDLERAVHVITSDKKRWVDAMMYDELGLSSEESFKPLRSALVTLIAFAIFGILPLLAYIPVFSVENKFLTASALTGMAIFVVGALSGLAIKKNPVISGIEMLAVGIISASAAYMAGSFISGLVK</sequence>
<keyword evidence="2 5" id="KW-0812">Transmembrane</keyword>
<evidence type="ECO:0000256" key="4">
    <source>
        <dbReference type="ARBA" id="ARBA00023136"/>
    </source>
</evidence>
<keyword evidence="4 5" id="KW-0472">Membrane</keyword>
<evidence type="ECO:0000313" key="7">
    <source>
        <dbReference type="Proteomes" id="UP000178869"/>
    </source>
</evidence>
<dbReference type="GO" id="GO:0005384">
    <property type="term" value="F:manganese ion transmembrane transporter activity"/>
    <property type="evidence" value="ECO:0007669"/>
    <property type="project" value="InterPro"/>
</dbReference>
<feature type="transmembrane region" description="Helical" evidence="5">
    <location>
        <begin position="42"/>
        <end position="64"/>
    </location>
</feature>
<dbReference type="InterPro" id="IPR008217">
    <property type="entry name" value="Ccc1_fam"/>
</dbReference>
<dbReference type="Proteomes" id="UP000178869">
    <property type="component" value="Unassembled WGS sequence"/>
</dbReference>
<protein>
    <recommendedName>
        <fullName evidence="8">GMP synthase</fullName>
    </recommendedName>
</protein>